<evidence type="ECO:0000256" key="1">
    <source>
        <dbReference type="ARBA" id="ARBA00023002"/>
    </source>
</evidence>
<dbReference type="PANTHER" id="PTHR43157:SF31">
    <property type="entry name" value="PHOSPHATIDYLINOSITOL-GLYCAN BIOSYNTHESIS CLASS F PROTEIN"/>
    <property type="match status" value="1"/>
</dbReference>
<dbReference type="AlphaFoldDB" id="A0A3A9YWG4"/>
<evidence type="ECO:0000313" key="2">
    <source>
        <dbReference type="EMBL" id="RKN39566.1"/>
    </source>
</evidence>
<dbReference type="InterPro" id="IPR002347">
    <property type="entry name" value="SDR_fam"/>
</dbReference>
<dbReference type="NCBIfam" id="NF004846">
    <property type="entry name" value="PRK06197.1"/>
    <property type="match status" value="1"/>
</dbReference>
<comment type="caution">
    <text evidence="2">The sequence shown here is derived from an EMBL/GenBank/DDBJ whole genome shotgun (WGS) entry which is preliminary data.</text>
</comment>
<dbReference type="Pfam" id="PF00106">
    <property type="entry name" value="adh_short"/>
    <property type="match status" value="1"/>
</dbReference>
<organism evidence="2 3">
    <name type="scientific">Streptomyces hoynatensis</name>
    <dbReference type="NCBI Taxonomy" id="1141874"/>
    <lineage>
        <taxon>Bacteria</taxon>
        <taxon>Bacillati</taxon>
        <taxon>Actinomycetota</taxon>
        <taxon>Actinomycetes</taxon>
        <taxon>Kitasatosporales</taxon>
        <taxon>Streptomycetaceae</taxon>
        <taxon>Streptomyces</taxon>
    </lineage>
</organism>
<sequence>MPNAWGFGDIPDQTGRLALVTGANSGLGLVVAGELARAGARVVLACRDTAKGEAAADSIRARAAGADLEVRRLDLADLSAVREFAAEFAAAHDRLDTLVNNAGIMAVPRGTTADGFETQFGVNHLGHFALTGLLLPVLEAAPEARVVTVTSTFHAFGSIDFGNLRGEKRYSRNGAYSQSKLANLLFAAELHRRLAAVGSPARSLPAHPGWVSTNLQPNGYGPLMRVVMRSSNLLFAAPVRSGARSILCAATLPGLPGGTFVGPRSLGGYRGSPGIARPAKRAQDTELAARLWEVSEEATGVRFAFANDTHRA</sequence>
<dbReference type="InterPro" id="IPR036291">
    <property type="entry name" value="NAD(P)-bd_dom_sf"/>
</dbReference>
<dbReference type="PANTHER" id="PTHR43157">
    <property type="entry name" value="PHOSPHATIDYLINOSITOL-GLYCAN BIOSYNTHESIS CLASS F PROTEIN-RELATED"/>
    <property type="match status" value="1"/>
</dbReference>
<dbReference type="EMBL" id="RBAL01000013">
    <property type="protein sequence ID" value="RKN39566.1"/>
    <property type="molecule type" value="Genomic_DNA"/>
</dbReference>
<dbReference type="SUPFAM" id="SSF51735">
    <property type="entry name" value="NAD(P)-binding Rossmann-fold domains"/>
    <property type="match status" value="1"/>
</dbReference>
<evidence type="ECO:0000313" key="3">
    <source>
        <dbReference type="Proteomes" id="UP000272474"/>
    </source>
</evidence>
<reference evidence="2 3" key="1">
    <citation type="journal article" date="2014" name="Int. J. Syst. Evol. Microbiol.">
        <title>Streptomyces hoynatensis sp. nov., isolated from deep marine sediment.</title>
        <authorList>
            <person name="Veyisoglu A."/>
            <person name="Sahin N."/>
        </authorList>
    </citation>
    <scope>NUCLEOTIDE SEQUENCE [LARGE SCALE GENOMIC DNA]</scope>
    <source>
        <strain evidence="2 3">KCTC 29097</strain>
    </source>
</reference>
<dbReference type="RefSeq" id="WP_120682274.1">
    <property type="nucleotide sequence ID" value="NZ_RBAL01000013.1"/>
</dbReference>
<dbReference type="CDD" id="cd05327">
    <property type="entry name" value="retinol-DH_like_SDR_c_like"/>
    <property type="match status" value="1"/>
</dbReference>
<keyword evidence="1" id="KW-0560">Oxidoreductase</keyword>
<gene>
    <name evidence="2" type="ORF">D7294_21260</name>
</gene>
<dbReference type="Gene3D" id="3.40.50.720">
    <property type="entry name" value="NAD(P)-binding Rossmann-like Domain"/>
    <property type="match status" value="1"/>
</dbReference>
<dbReference type="Proteomes" id="UP000272474">
    <property type="component" value="Unassembled WGS sequence"/>
</dbReference>
<dbReference type="OrthoDB" id="4577644at2"/>
<protein>
    <submittedName>
        <fullName evidence="2">SDR family NAD(P)-dependent oxidoreductase</fullName>
    </submittedName>
</protein>
<dbReference type="PRINTS" id="PR00081">
    <property type="entry name" value="GDHRDH"/>
</dbReference>
<keyword evidence="3" id="KW-1185">Reference proteome</keyword>
<proteinExistence type="predicted"/>
<accession>A0A3A9YWG4</accession>
<dbReference type="GO" id="GO:0016491">
    <property type="term" value="F:oxidoreductase activity"/>
    <property type="evidence" value="ECO:0007669"/>
    <property type="project" value="UniProtKB-KW"/>
</dbReference>
<name>A0A3A9YWG4_9ACTN</name>